<protein>
    <submittedName>
        <fullName evidence="1">Uncharacterized protein</fullName>
    </submittedName>
</protein>
<organism evidence="1 2">
    <name type="scientific">Gymnopus androsaceus JB14</name>
    <dbReference type="NCBI Taxonomy" id="1447944"/>
    <lineage>
        <taxon>Eukaryota</taxon>
        <taxon>Fungi</taxon>
        <taxon>Dikarya</taxon>
        <taxon>Basidiomycota</taxon>
        <taxon>Agaricomycotina</taxon>
        <taxon>Agaricomycetes</taxon>
        <taxon>Agaricomycetidae</taxon>
        <taxon>Agaricales</taxon>
        <taxon>Marasmiineae</taxon>
        <taxon>Omphalotaceae</taxon>
        <taxon>Gymnopus</taxon>
    </lineage>
</organism>
<feature type="non-terminal residue" evidence="1">
    <location>
        <position position="1"/>
    </location>
</feature>
<dbReference type="EMBL" id="ML769399">
    <property type="protein sequence ID" value="KAE9406945.1"/>
    <property type="molecule type" value="Genomic_DNA"/>
</dbReference>
<evidence type="ECO:0000313" key="2">
    <source>
        <dbReference type="Proteomes" id="UP000799118"/>
    </source>
</evidence>
<proteinExistence type="predicted"/>
<reference evidence="1" key="1">
    <citation type="journal article" date="2019" name="Environ. Microbiol.">
        <title>Fungal ecological strategies reflected in gene transcription - a case study of two litter decomposers.</title>
        <authorList>
            <person name="Barbi F."/>
            <person name="Kohler A."/>
            <person name="Barry K."/>
            <person name="Baskaran P."/>
            <person name="Daum C."/>
            <person name="Fauchery L."/>
            <person name="Ihrmark K."/>
            <person name="Kuo A."/>
            <person name="LaButti K."/>
            <person name="Lipzen A."/>
            <person name="Morin E."/>
            <person name="Grigoriev I.V."/>
            <person name="Henrissat B."/>
            <person name="Lindahl B."/>
            <person name="Martin F."/>
        </authorList>
    </citation>
    <scope>NUCLEOTIDE SEQUENCE</scope>
    <source>
        <strain evidence="1">JB14</strain>
    </source>
</reference>
<dbReference type="AlphaFoldDB" id="A0A6A4IDV0"/>
<dbReference type="Proteomes" id="UP000799118">
    <property type="component" value="Unassembled WGS sequence"/>
</dbReference>
<dbReference type="OrthoDB" id="2416294at2759"/>
<sequence length="63" mass="7558">YRFYPESSREEDLHRNTLEALEQVPLITICRFVVWTYQFMDTYAQGLNGRQAAWAACKYRGHR</sequence>
<gene>
    <name evidence="1" type="ORF">BT96DRAFT_736878</name>
</gene>
<accession>A0A6A4IDV0</accession>
<name>A0A6A4IDV0_9AGAR</name>
<feature type="non-terminal residue" evidence="1">
    <location>
        <position position="63"/>
    </location>
</feature>
<keyword evidence="2" id="KW-1185">Reference proteome</keyword>
<evidence type="ECO:0000313" key="1">
    <source>
        <dbReference type="EMBL" id="KAE9406945.1"/>
    </source>
</evidence>